<keyword evidence="2" id="KW-1185">Reference proteome</keyword>
<evidence type="ECO:0000313" key="1">
    <source>
        <dbReference type="EMBL" id="MBG0565363.1"/>
    </source>
</evidence>
<dbReference type="RefSeq" id="WP_196417120.1">
    <property type="nucleotide sequence ID" value="NZ_JADQTO010000014.1"/>
</dbReference>
<evidence type="ECO:0000313" key="2">
    <source>
        <dbReference type="Proteomes" id="UP000598146"/>
    </source>
</evidence>
<reference evidence="1" key="1">
    <citation type="submission" date="2020-11" db="EMBL/GenBank/DDBJ databases">
        <title>Isolation and identification of active actinomycetes.</title>
        <authorList>
            <person name="Sun X."/>
        </authorList>
    </citation>
    <scope>NUCLEOTIDE SEQUENCE</scope>
    <source>
        <strain evidence="1">NEAU-A11</strain>
    </source>
</reference>
<dbReference type="AlphaFoldDB" id="A0A931FZ72"/>
<sequence>MTDELVWPLEKLSALRLGRRLAVEAPATGSERRAFVDITPGAVERDAEALREGWTQRSTARSFRVEHREYDAELLDGFDYDVGATLLRSADAANELELLTVLREWQLSPHQFQYAWDTSDPQ</sequence>
<name>A0A931FZ72_9ACTN</name>
<accession>A0A931FZ72</accession>
<gene>
    <name evidence="1" type="ORF">I4J89_28300</name>
</gene>
<proteinExistence type="predicted"/>
<dbReference type="Proteomes" id="UP000598146">
    <property type="component" value="Unassembled WGS sequence"/>
</dbReference>
<organism evidence="1 2">
    <name type="scientific">Actinoplanes aureus</name>
    <dbReference type="NCBI Taxonomy" id="2792083"/>
    <lineage>
        <taxon>Bacteria</taxon>
        <taxon>Bacillati</taxon>
        <taxon>Actinomycetota</taxon>
        <taxon>Actinomycetes</taxon>
        <taxon>Micromonosporales</taxon>
        <taxon>Micromonosporaceae</taxon>
        <taxon>Actinoplanes</taxon>
    </lineage>
</organism>
<dbReference type="EMBL" id="JADQTO010000014">
    <property type="protein sequence ID" value="MBG0565363.1"/>
    <property type="molecule type" value="Genomic_DNA"/>
</dbReference>
<protein>
    <submittedName>
        <fullName evidence="1">Uncharacterized protein</fullName>
    </submittedName>
</protein>
<comment type="caution">
    <text evidence="1">The sequence shown here is derived from an EMBL/GenBank/DDBJ whole genome shotgun (WGS) entry which is preliminary data.</text>
</comment>